<gene>
    <name evidence="3" type="ORF">C7380_11612</name>
</gene>
<feature type="domain" description="PRD" evidence="2">
    <location>
        <begin position="66"/>
        <end position="171"/>
    </location>
</feature>
<evidence type="ECO:0000313" key="4">
    <source>
        <dbReference type="Proteomes" id="UP000245921"/>
    </source>
</evidence>
<organism evidence="3 4">
    <name type="scientific">Oceanotoga teriensis</name>
    <dbReference type="NCBI Taxonomy" id="515440"/>
    <lineage>
        <taxon>Bacteria</taxon>
        <taxon>Thermotogati</taxon>
        <taxon>Thermotogota</taxon>
        <taxon>Thermotogae</taxon>
        <taxon>Petrotogales</taxon>
        <taxon>Petrotogaceae</taxon>
        <taxon>Oceanotoga</taxon>
    </lineage>
</organism>
<reference evidence="3 4" key="1">
    <citation type="submission" date="2018-05" db="EMBL/GenBank/DDBJ databases">
        <title>Genomic Encyclopedia of Type Strains, Phase IV (KMG-IV): sequencing the most valuable type-strain genomes for metagenomic binning, comparative biology and taxonomic classification.</title>
        <authorList>
            <person name="Goeker M."/>
        </authorList>
    </citation>
    <scope>NUCLEOTIDE SEQUENCE [LARGE SCALE GENOMIC DNA]</scope>
    <source>
        <strain evidence="3 4">DSM 24906</strain>
    </source>
</reference>
<evidence type="ECO:0000259" key="2">
    <source>
        <dbReference type="PROSITE" id="PS51372"/>
    </source>
</evidence>
<dbReference type="PANTHER" id="PTHR30185:SF15">
    <property type="entry name" value="CRYPTIC BETA-GLUCOSIDE BGL OPERON ANTITERMINATOR"/>
    <property type="match status" value="1"/>
</dbReference>
<dbReference type="SUPFAM" id="SSF63520">
    <property type="entry name" value="PTS-regulatory domain, PRD"/>
    <property type="match status" value="2"/>
</dbReference>
<protein>
    <submittedName>
        <fullName evidence="3">BglG family transcriptional antiterminator</fullName>
    </submittedName>
</protein>
<sequence length="280" mass="33020">MIKIKKVLNSSVVLVSNEKQKEYILLGKGIGYGKKSGSKVEESEADQIFIPIDNLRTKEIIDFFGNIPSVYINITQKVVKFAEEKLKTKLNTGIYITLMDHLNFAVERYNKKMIIKNRVYWEIKNYYPSEFEIGIFTLELLDKEFNIKMPFEEAANIAFHIINAQGEYQENRDGMMYAEMISGITNIVKYNLNSDIDSKNIHYIRFITHVKFFVERFFANKMLKDKDKTLFKQISESYPKSMEISFKIKEYIEKKYDKEMSKDELTYLAIHIHRLIMANK</sequence>
<keyword evidence="1" id="KW-0677">Repeat</keyword>
<dbReference type="EMBL" id="QGGI01000016">
    <property type="protein sequence ID" value="PWJ88999.1"/>
    <property type="molecule type" value="Genomic_DNA"/>
</dbReference>
<name>A0AA45C5K1_9BACT</name>
<dbReference type="Pfam" id="PF00874">
    <property type="entry name" value="PRD"/>
    <property type="match status" value="2"/>
</dbReference>
<dbReference type="AlphaFoldDB" id="A0AA45C5K1"/>
<evidence type="ECO:0000313" key="3">
    <source>
        <dbReference type="EMBL" id="PWJ88999.1"/>
    </source>
</evidence>
<evidence type="ECO:0000256" key="1">
    <source>
        <dbReference type="ARBA" id="ARBA00022737"/>
    </source>
</evidence>
<proteinExistence type="predicted"/>
<dbReference type="GO" id="GO:0003723">
    <property type="term" value="F:RNA binding"/>
    <property type="evidence" value="ECO:0007669"/>
    <property type="project" value="InterPro"/>
</dbReference>
<feature type="domain" description="PRD" evidence="2">
    <location>
        <begin position="172"/>
        <end position="280"/>
    </location>
</feature>
<dbReference type="SMART" id="SM01061">
    <property type="entry name" value="CAT_RBD"/>
    <property type="match status" value="1"/>
</dbReference>
<dbReference type="InterPro" id="IPR036634">
    <property type="entry name" value="PRD_sf"/>
</dbReference>
<dbReference type="Gene3D" id="2.30.24.10">
    <property type="entry name" value="CAT RNA-binding domain"/>
    <property type="match status" value="1"/>
</dbReference>
<dbReference type="Gene3D" id="1.10.1790.10">
    <property type="entry name" value="PRD domain"/>
    <property type="match status" value="2"/>
</dbReference>
<accession>A0AA45C5K1</accession>
<dbReference type="Proteomes" id="UP000245921">
    <property type="component" value="Unassembled WGS sequence"/>
</dbReference>
<dbReference type="InterPro" id="IPR004341">
    <property type="entry name" value="CAT_RNA-bd_dom"/>
</dbReference>
<dbReference type="GO" id="GO:0006355">
    <property type="term" value="P:regulation of DNA-templated transcription"/>
    <property type="evidence" value="ECO:0007669"/>
    <property type="project" value="InterPro"/>
</dbReference>
<keyword evidence="4" id="KW-1185">Reference proteome</keyword>
<comment type="caution">
    <text evidence="3">The sequence shown here is derived from an EMBL/GenBank/DDBJ whole genome shotgun (WGS) entry which is preliminary data.</text>
</comment>
<dbReference type="PROSITE" id="PS51372">
    <property type="entry name" value="PRD_2"/>
    <property type="match status" value="2"/>
</dbReference>
<dbReference type="InterPro" id="IPR011608">
    <property type="entry name" value="PRD"/>
</dbReference>
<dbReference type="InterPro" id="IPR050661">
    <property type="entry name" value="BglG_antiterminators"/>
</dbReference>
<dbReference type="PANTHER" id="PTHR30185">
    <property type="entry name" value="CRYPTIC BETA-GLUCOSIDE BGL OPERON ANTITERMINATOR"/>
    <property type="match status" value="1"/>
</dbReference>
<dbReference type="Pfam" id="PF03123">
    <property type="entry name" value="CAT_RBD"/>
    <property type="match status" value="1"/>
</dbReference>
<dbReference type="SUPFAM" id="SSF50151">
    <property type="entry name" value="SacY-like RNA-binding domain"/>
    <property type="match status" value="1"/>
</dbReference>
<dbReference type="RefSeq" id="WP_109605600.1">
    <property type="nucleotide sequence ID" value="NZ_QGGI01000016.1"/>
</dbReference>
<dbReference type="InterPro" id="IPR036650">
    <property type="entry name" value="CAT_RNA-bd_dom_sf"/>
</dbReference>